<dbReference type="EMBL" id="JACNEP010000013">
    <property type="protein sequence ID" value="MBC3767081.1"/>
    <property type="molecule type" value="Genomic_DNA"/>
</dbReference>
<evidence type="ECO:0000259" key="3">
    <source>
        <dbReference type="PROSITE" id="PS51186"/>
    </source>
</evidence>
<dbReference type="InterPro" id="IPR050832">
    <property type="entry name" value="Bact_Acetyltransf"/>
</dbReference>
<keyword evidence="1" id="KW-0808">Transferase</keyword>
<dbReference type="PROSITE" id="PS51186">
    <property type="entry name" value="GNAT"/>
    <property type="match status" value="1"/>
</dbReference>
<keyword evidence="2" id="KW-0012">Acyltransferase</keyword>
<evidence type="ECO:0000313" key="5">
    <source>
        <dbReference type="Proteomes" id="UP000601768"/>
    </source>
</evidence>
<protein>
    <submittedName>
        <fullName evidence="4">GNAT family N-acetyltransferase</fullName>
    </submittedName>
</protein>
<dbReference type="GO" id="GO:0016747">
    <property type="term" value="F:acyltransferase activity, transferring groups other than amino-acyl groups"/>
    <property type="evidence" value="ECO:0007669"/>
    <property type="project" value="InterPro"/>
</dbReference>
<dbReference type="SUPFAM" id="SSF55729">
    <property type="entry name" value="Acyl-CoA N-acyltransferases (Nat)"/>
    <property type="match status" value="1"/>
</dbReference>
<dbReference type="PANTHER" id="PTHR43877:SF2">
    <property type="entry name" value="AMINOALKYLPHOSPHONATE N-ACETYLTRANSFERASE-RELATED"/>
    <property type="match status" value="1"/>
</dbReference>
<dbReference type="AlphaFoldDB" id="A0A8J6IX53"/>
<dbReference type="PANTHER" id="PTHR43877">
    <property type="entry name" value="AMINOALKYLPHOSPHONATE N-ACETYLTRANSFERASE-RELATED-RELATED"/>
    <property type="match status" value="1"/>
</dbReference>
<name>A0A8J6IX53_9ALTE</name>
<dbReference type="CDD" id="cd04301">
    <property type="entry name" value="NAT_SF"/>
    <property type="match status" value="1"/>
</dbReference>
<evidence type="ECO:0000256" key="2">
    <source>
        <dbReference type="ARBA" id="ARBA00023315"/>
    </source>
</evidence>
<organism evidence="4 5">
    <name type="scientific">Neptunicella marina</name>
    <dbReference type="NCBI Taxonomy" id="2125989"/>
    <lineage>
        <taxon>Bacteria</taxon>
        <taxon>Pseudomonadati</taxon>
        <taxon>Pseudomonadota</taxon>
        <taxon>Gammaproteobacteria</taxon>
        <taxon>Alteromonadales</taxon>
        <taxon>Alteromonadaceae</taxon>
        <taxon>Neptunicella</taxon>
    </lineage>
</organism>
<reference evidence="4" key="1">
    <citation type="journal article" date="2018" name="Int. J. Syst. Evol. Microbiol.">
        <title>Neptunicella marina gen. nov., sp. nov., isolated from surface seawater.</title>
        <authorList>
            <person name="Liu X."/>
            <person name="Lai Q."/>
            <person name="Du Y."/>
            <person name="Zhang X."/>
            <person name="Liu Z."/>
            <person name="Sun F."/>
            <person name="Shao Z."/>
        </authorList>
    </citation>
    <scope>NUCLEOTIDE SEQUENCE</scope>
    <source>
        <strain evidence="4">S27-2</strain>
    </source>
</reference>
<sequence length="160" mass="18027">MEFVLLADAPAALGKVAGWYYNKWGRKHKDVSLQNIAAKLTRSDNREQVPLLMLVRHLGQIVAAGELKWREMPQFEQYPVWMGGIYVDKHWRGLGIASHLVAALIEKAKTLGITELYLQTEDLSGGIYAKSGFKPIHQLESNGKQVVVMRLQIDKLTTTL</sequence>
<dbReference type="InterPro" id="IPR016181">
    <property type="entry name" value="Acyl_CoA_acyltransferase"/>
</dbReference>
<accession>A0A8J6IX53</accession>
<dbReference type="Pfam" id="PF00583">
    <property type="entry name" value="Acetyltransf_1"/>
    <property type="match status" value="1"/>
</dbReference>
<evidence type="ECO:0000313" key="4">
    <source>
        <dbReference type="EMBL" id="MBC3767081.1"/>
    </source>
</evidence>
<reference evidence="4" key="2">
    <citation type="submission" date="2020-08" db="EMBL/GenBank/DDBJ databases">
        <authorList>
            <person name="Lai Q."/>
        </authorList>
    </citation>
    <scope>NUCLEOTIDE SEQUENCE</scope>
    <source>
        <strain evidence="4">S27-2</strain>
    </source>
</reference>
<dbReference type="Proteomes" id="UP000601768">
    <property type="component" value="Unassembled WGS sequence"/>
</dbReference>
<proteinExistence type="predicted"/>
<keyword evidence="5" id="KW-1185">Reference proteome</keyword>
<gene>
    <name evidence="4" type="ORF">H8B19_14440</name>
</gene>
<evidence type="ECO:0000256" key="1">
    <source>
        <dbReference type="ARBA" id="ARBA00022679"/>
    </source>
</evidence>
<comment type="caution">
    <text evidence="4">The sequence shown here is derived from an EMBL/GenBank/DDBJ whole genome shotgun (WGS) entry which is preliminary data.</text>
</comment>
<dbReference type="RefSeq" id="WP_186507596.1">
    <property type="nucleotide sequence ID" value="NZ_JACNEP010000013.1"/>
</dbReference>
<dbReference type="InterPro" id="IPR000182">
    <property type="entry name" value="GNAT_dom"/>
</dbReference>
<dbReference type="Gene3D" id="3.40.630.30">
    <property type="match status" value="1"/>
</dbReference>
<feature type="domain" description="N-acetyltransferase" evidence="3">
    <location>
        <begin position="1"/>
        <end position="154"/>
    </location>
</feature>